<feature type="transmembrane region" description="Helical" evidence="1">
    <location>
        <begin position="97"/>
        <end position="115"/>
    </location>
</feature>
<dbReference type="AlphaFoldDB" id="A0A9Q9FA17"/>
<keyword evidence="1" id="KW-0812">Transmembrane</keyword>
<evidence type="ECO:0000313" key="2">
    <source>
        <dbReference type="EMBL" id="UTX43881.1"/>
    </source>
</evidence>
<dbReference type="Proteomes" id="UP001059546">
    <property type="component" value="Chromosome VIII"/>
</dbReference>
<keyword evidence="1" id="KW-1133">Transmembrane helix</keyword>
<gene>
    <name evidence="2" type="ORF">GPU96_08g16570</name>
</gene>
<evidence type="ECO:0000313" key="3">
    <source>
        <dbReference type="Proteomes" id="UP001059546"/>
    </source>
</evidence>
<evidence type="ECO:0000256" key="1">
    <source>
        <dbReference type="SAM" id="Phobius"/>
    </source>
</evidence>
<accession>A0A9Q9FA17</accession>
<proteinExistence type="predicted"/>
<protein>
    <submittedName>
        <fullName evidence="2">Uncharacterized protein</fullName>
    </submittedName>
</protein>
<feature type="transmembrane region" description="Helical" evidence="1">
    <location>
        <begin position="188"/>
        <end position="205"/>
    </location>
</feature>
<dbReference type="EMBL" id="CP075154">
    <property type="protein sequence ID" value="UTX43881.1"/>
    <property type="molecule type" value="Genomic_DNA"/>
</dbReference>
<feature type="transmembrane region" description="Helical" evidence="1">
    <location>
        <begin position="28"/>
        <end position="49"/>
    </location>
</feature>
<reference evidence="2" key="1">
    <citation type="submission" date="2021-05" db="EMBL/GenBank/DDBJ databases">
        <title>Encephalitozoon hellem ATCC 50604 Complete Genome.</title>
        <authorList>
            <person name="Mascarenhas dos Santos A.C."/>
            <person name="Julian A.T."/>
            <person name="Pombert J.-F."/>
        </authorList>
    </citation>
    <scope>NUCLEOTIDE SEQUENCE</scope>
    <source>
        <strain evidence="2">ATCC 50604</strain>
    </source>
</reference>
<feature type="transmembrane region" description="Helical" evidence="1">
    <location>
        <begin position="61"/>
        <end position="77"/>
    </location>
</feature>
<name>A0A9Q9FA17_ENCHE</name>
<organism evidence="2 3">
    <name type="scientific">Encephalitozoon hellem</name>
    <name type="common">Microsporidian parasite</name>
    <dbReference type="NCBI Taxonomy" id="27973"/>
    <lineage>
        <taxon>Eukaryota</taxon>
        <taxon>Fungi</taxon>
        <taxon>Fungi incertae sedis</taxon>
        <taxon>Microsporidia</taxon>
        <taxon>Unikaryonidae</taxon>
        <taxon>Encephalitozoon</taxon>
    </lineage>
</organism>
<keyword evidence="1" id="KW-0472">Membrane</keyword>
<sequence length="263" mass="30339">MINNTADKEKSVKKIFETKNGKEASEEVSVLAIVLILIVLIPFAGVIYYIDLLFGETIKNILSQIVGWGCLGYLMYFTTKKLYLKTEGSKNLKGNDIVIVVCLMLHILVMAFLIFNNFIFPERKIEKISRAFRKNPMGILFASTLFVNAQGILECDKDYRVLVILLDTILEMRFVEIFNYKENKAHRIWIKFFVSIIVGAVLWIIEDYVIYSFNISKRSARKIRNFMKIILALGYTIGGYYMMSKIFYAAGTNIEEQNQIKIV</sequence>
<feature type="transmembrane region" description="Helical" evidence="1">
    <location>
        <begin position="225"/>
        <end position="243"/>
    </location>
</feature>